<evidence type="ECO:0000313" key="1">
    <source>
        <dbReference type="EMBL" id="MBO2013011.1"/>
    </source>
</evidence>
<sequence length="308" mass="34916">MKEALISTKRAHYMPLGLNQYCIGNKSECNHFEEDGAIILPWGSSPDANLYSKIEALRLLPTAIQVKNSLVPEFIRALPNLLFLELPLPMVLNLQASSLPAQLKTLMVSNKPGYIDNLKAQRTTLQWPPVSLPNLKGLWFFNAFNATELTTLLGISAQALPSLEYLECLNDKHDAIITEIKHLKGLKFLHIGNINNSDTFSNLAGSLESLSIIGTKPKFDLFQISELKKIKYLWINTIKSELNCEVFTMLPELQEINILNSKKIINIESLLKCNALKSVYFLDCNKPFKNVKELFNPEKYDRFNIKYS</sequence>
<evidence type="ECO:0008006" key="3">
    <source>
        <dbReference type="Google" id="ProtNLM"/>
    </source>
</evidence>
<organism evidence="1 2">
    <name type="scientific">Hymenobacter negativus</name>
    <dbReference type="NCBI Taxonomy" id="2795026"/>
    <lineage>
        <taxon>Bacteria</taxon>
        <taxon>Pseudomonadati</taxon>
        <taxon>Bacteroidota</taxon>
        <taxon>Cytophagia</taxon>
        <taxon>Cytophagales</taxon>
        <taxon>Hymenobacteraceae</taxon>
        <taxon>Hymenobacter</taxon>
    </lineage>
</organism>
<dbReference type="EMBL" id="JAGETZ010000024">
    <property type="protein sequence ID" value="MBO2013011.1"/>
    <property type="molecule type" value="Genomic_DNA"/>
</dbReference>
<reference evidence="1 2" key="1">
    <citation type="submission" date="2021-03" db="EMBL/GenBank/DDBJ databases">
        <authorList>
            <person name="Kim M.K."/>
        </authorList>
    </citation>
    <scope>NUCLEOTIDE SEQUENCE [LARGE SCALE GENOMIC DNA]</scope>
    <source>
        <strain evidence="1 2">BT442</strain>
    </source>
</reference>
<accession>A0ABS3QPJ7</accession>
<dbReference type="RefSeq" id="WP_208178751.1">
    <property type="nucleotide sequence ID" value="NZ_JAGETZ010000024.1"/>
</dbReference>
<keyword evidence="2" id="KW-1185">Reference proteome</keyword>
<dbReference type="Proteomes" id="UP000664369">
    <property type="component" value="Unassembled WGS sequence"/>
</dbReference>
<protein>
    <recommendedName>
        <fullName evidence="3">Leucine-rich repeat domain-containing protein</fullName>
    </recommendedName>
</protein>
<comment type="caution">
    <text evidence="1">The sequence shown here is derived from an EMBL/GenBank/DDBJ whole genome shotgun (WGS) entry which is preliminary data.</text>
</comment>
<gene>
    <name evidence="1" type="ORF">J4E00_28375</name>
</gene>
<dbReference type="Gene3D" id="3.80.10.10">
    <property type="entry name" value="Ribonuclease Inhibitor"/>
    <property type="match status" value="1"/>
</dbReference>
<dbReference type="SUPFAM" id="SSF52058">
    <property type="entry name" value="L domain-like"/>
    <property type="match status" value="1"/>
</dbReference>
<name>A0ABS3QPJ7_9BACT</name>
<proteinExistence type="predicted"/>
<dbReference type="InterPro" id="IPR032675">
    <property type="entry name" value="LRR_dom_sf"/>
</dbReference>
<evidence type="ECO:0000313" key="2">
    <source>
        <dbReference type="Proteomes" id="UP000664369"/>
    </source>
</evidence>